<gene>
    <name evidence="2" type="ORF">CA984_40225</name>
</gene>
<accession>A0A243QQL7</accession>
<feature type="transmembrane region" description="Helical" evidence="1">
    <location>
        <begin position="54"/>
        <end position="77"/>
    </location>
</feature>
<organism evidence="2 3">
    <name type="scientific">Streptosporangium minutum</name>
    <dbReference type="NCBI Taxonomy" id="569862"/>
    <lineage>
        <taxon>Bacteria</taxon>
        <taxon>Bacillati</taxon>
        <taxon>Actinomycetota</taxon>
        <taxon>Actinomycetes</taxon>
        <taxon>Streptosporangiales</taxon>
        <taxon>Streptosporangiaceae</taxon>
        <taxon>Streptosporangium</taxon>
    </lineage>
</organism>
<keyword evidence="3" id="KW-1185">Reference proteome</keyword>
<name>A0A243QQL7_9ACTN</name>
<keyword evidence="1" id="KW-0472">Membrane</keyword>
<evidence type="ECO:0000313" key="3">
    <source>
        <dbReference type="Proteomes" id="UP000194761"/>
    </source>
</evidence>
<keyword evidence="1" id="KW-0812">Transmembrane</keyword>
<comment type="caution">
    <text evidence="2">The sequence shown here is derived from an EMBL/GenBank/DDBJ whole genome shotgun (WGS) entry which is preliminary data.</text>
</comment>
<sequence>MIMTSDNTARRGSTALGVLGVIWFIGTPLSAYLAFVFGFALAGAEAKNAQLAEVLAITALGLGLGTPVVGLFIALALNNKGGMWAYGVIVAAIGTLIIVIAPKDSGSPIYREDLPVCTAPPDKEAGVPGC</sequence>
<feature type="transmembrane region" description="Helical" evidence="1">
    <location>
        <begin position="20"/>
        <end position="42"/>
    </location>
</feature>
<dbReference type="AlphaFoldDB" id="A0A243QQL7"/>
<dbReference type="EMBL" id="NGFP01000334">
    <property type="protein sequence ID" value="OUC84311.1"/>
    <property type="molecule type" value="Genomic_DNA"/>
</dbReference>
<keyword evidence="1" id="KW-1133">Transmembrane helix</keyword>
<evidence type="ECO:0000256" key="1">
    <source>
        <dbReference type="SAM" id="Phobius"/>
    </source>
</evidence>
<dbReference type="Proteomes" id="UP000194761">
    <property type="component" value="Unassembled WGS sequence"/>
</dbReference>
<proteinExistence type="predicted"/>
<protein>
    <submittedName>
        <fullName evidence="2">Uncharacterized protein</fullName>
    </submittedName>
</protein>
<evidence type="ECO:0000313" key="2">
    <source>
        <dbReference type="EMBL" id="OUC84311.1"/>
    </source>
</evidence>
<feature type="transmembrane region" description="Helical" evidence="1">
    <location>
        <begin position="83"/>
        <end position="101"/>
    </location>
</feature>
<reference evidence="2 3" key="1">
    <citation type="submission" date="2017-05" db="EMBL/GenBank/DDBJ databases">
        <title>Biotechnological potential of actinobacteria isolated from South African environments.</title>
        <authorList>
            <person name="Le Roes-Hill M."/>
            <person name="Prins A."/>
            <person name="Durrell K.A."/>
        </authorList>
    </citation>
    <scope>NUCLEOTIDE SEQUENCE [LARGE SCALE GENOMIC DNA]</scope>
    <source>
        <strain evidence="2">M26</strain>
    </source>
</reference>